<dbReference type="NCBIfam" id="TIGR01784">
    <property type="entry name" value="T_den_put_tspse"/>
    <property type="match status" value="1"/>
</dbReference>
<gene>
    <name evidence="2" type="ORF">SAMN02745111_01994</name>
</gene>
<protein>
    <recommendedName>
        <fullName evidence="4">PD-(D/E)XK nuclease family transposase</fullName>
    </recommendedName>
</protein>
<evidence type="ECO:0000313" key="2">
    <source>
        <dbReference type="EMBL" id="SKA70285.1"/>
    </source>
</evidence>
<name>A0A1T4VZN5_9FIRM</name>
<dbReference type="STRING" id="39495.SAMN02745111_01994"/>
<dbReference type="AlphaFoldDB" id="A0A1T4VZN5"/>
<keyword evidence="3" id="KW-1185">Reference proteome</keyword>
<sequence>MEIKNIRDDKVLITSDTMFAYIMQDEEICKGIVERILGREINKINYPEGHKEIRELLTDKSVILDVYFTDEEGVKYNVEMQRANVGNIPKRSRYYHSKIDSLKTKIGTPYNKLEKSYVIFICGFDLFKKDKPLYTFRKTCLEEPELILQDDQITIFVNLTSMELDSVDISLKNMILYMREEVLNDDFTRLLDSKVEEANIKDKAEGGNLMTLEEKINEELKQKEEETREEVKAEERMNFLVKVVNSIKKGTLSKEVAIEELGFTEEEINKFL</sequence>
<dbReference type="Pfam" id="PF12784">
    <property type="entry name" value="PDDEXK_2"/>
    <property type="match status" value="1"/>
</dbReference>
<reference evidence="2 3" key="1">
    <citation type="submission" date="2017-02" db="EMBL/GenBank/DDBJ databases">
        <authorList>
            <person name="Peterson S.W."/>
        </authorList>
    </citation>
    <scope>NUCLEOTIDE SEQUENCE [LARGE SCALE GENOMIC DNA]</scope>
    <source>
        <strain evidence="2 3">ATCC 35992</strain>
    </source>
</reference>
<dbReference type="RefSeq" id="WP_078766832.1">
    <property type="nucleotide sequence ID" value="NZ_FUXZ01000013.1"/>
</dbReference>
<keyword evidence="1" id="KW-0175">Coiled coil</keyword>
<accession>A0A1T4VZN5</accession>
<dbReference type="OrthoDB" id="9775482at2"/>
<dbReference type="EMBL" id="FUXZ01000013">
    <property type="protein sequence ID" value="SKA70285.1"/>
    <property type="molecule type" value="Genomic_DNA"/>
</dbReference>
<dbReference type="PANTHER" id="PTHR41317:SF1">
    <property type="entry name" value="PD-(D_E)XK NUCLEASE FAMILY TRANSPOSASE"/>
    <property type="match status" value="1"/>
</dbReference>
<evidence type="ECO:0000313" key="3">
    <source>
        <dbReference type="Proteomes" id="UP000190814"/>
    </source>
</evidence>
<organism evidence="2 3">
    <name type="scientific">Eubacterium uniforme</name>
    <dbReference type="NCBI Taxonomy" id="39495"/>
    <lineage>
        <taxon>Bacteria</taxon>
        <taxon>Bacillati</taxon>
        <taxon>Bacillota</taxon>
        <taxon>Clostridia</taxon>
        <taxon>Eubacteriales</taxon>
        <taxon>Eubacteriaceae</taxon>
        <taxon>Eubacterium</taxon>
    </lineage>
</organism>
<dbReference type="PANTHER" id="PTHR41317">
    <property type="entry name" value="PD-(D_E)XK NUCLEASE FAMILY TRANSPOSASE"/>
    <property type="match status" value="1"/>
</dbReference>
<dbReference type="InterPro" id="IPR010106">
    <property type="entry name" value="RpnA"/>
</dbReference>
<dbReference type="Proteomes" id="UP000190814">
    <property type="component" value="Unassembled WGS sequence"/>
</dbReference>
<evidence type="ECO:0000256" key="1">
    <source>
        <dbReference type="SAM" id="Coils"/>
    </source>
</evidence>
<evidence type="ECO:0008006" key="4">
    <source>
        <dbReference type="Google" id="ProtNLM"/>
    </source>
</evidence>
<feature type="coiled-coil region" evidence="1">
    <location>
        <begin position="209"/>
        <end position="237"/>
    </location>
</feature>
<proteinExistence type="predicted"/>